<dbReference type="InterPro" id="IPR006624">
    <property type="entry name" value="Beta-propeller_rpt_TECPR"/>
</dbReference>
<dbReference type="InterPro" id="IPR051513">
    <property type="entry name" value="Tectonin_beta-prop"/>
</dbReference>
<evidence type="ECO:0000256" key="1">
    <source>
        <dbReference type="ARBA" id="ARBA00022734"/>
    </source>
</evidence>
<evidence type="ECO:0000313" key="4">
    <source>
        <dbReference type="RefSeq" id="XP_018081927.1"/>
    </source>
</evidence>
<dbReference type="Proteomes" id="UP000186698">
    <property type="component" value="Chromosome 7L"/>
</dbReference>
<name>A0A1L8FNT6_XENLA</name>
<protein>
    <submittedName>
        <fullName evidence="4">Fish-egg lectin</fullName>
    </submittedName>
</protein>
<dbReference type="PANTHER" id="PTHR23250:SF3">
    <property type="entry name" value="FISH-EGG LECTIN-LIKE ISOFORM X1-RELATED"/>
    <property type="match status" value="1"/>
</dbReference>
<organism evidence="3 4">
    <name type="scientific">Xenopus laevis</name>
    <name type="common">African clawed frog</name>
    <dbReference type="NCBI Taxonomy" id="8355"/>
    <lineage>
        <taxon>Eukaryota</taxon>
        <taxon>Metazoa</taxon>
        <taxon>Chordata</taxon>
        <taxon>Craniata</taxon>
        <taxon>Vertebrata</taxon>
        <taxon>Euteleostomi</taxon>
        <taxon>Amphibia</taxon>
        <taxon>Batrachia</taxon>
        <taxon>Anura</taxon>
        <taxon>Pipoidea</taxon>
        <taxon>Pipidae</taxon>
        <taxon>Xenopodinae</taxon>
        <taxon>Xenopus</taxon>
        <taxon>Xenopus</taxon>
    </lineage>
</organism>
<accession>A0A1L8FNT6</accession>
<dbReference type="AlphaFoldDB" id="A0A1L8FNT6"/>
<dbReference type="Pfam" id="PF19193">
    <property type="entry name" value="Tectonin"/>
    <property type="match status" value="1"/>
</dbReference>
<comment type="similarity">
    <text evidence="2">Belongs to the tectonin family.</text>
</comment>
<dbReference type="GeneID" id="100127337"/>
<dbReference type="RefSeq" id="XP_018081927.1">
    <property type="nucleotide sequence ID" value="XM_018226438.2"/>
</dbReference>
<dbReference type="SMART" id="SM00706">
    <property type="entry name" value="TECPR"/>
    <property type="match status" value="4"/>
</dbReference>
<dbReference type="GO" id="GO:0030246">
    <property type="term" value="F:carbohydrate binding"/>
    <property type="evidence" value="ECO:0007669"/>
    <property type="project" value="UniProtKB-KW"/>
</dbReference>
<dbReference type="Bgee" id="100127337">
    <property type="expression patterns" value="Expressed in neurula embryo and 6 other cell types or tissues"/>
</dbReference>
<evidence type="ECO:0000313" key="3">
    <source>
        <dbReference type="Proteomes" id="UP000186698"/>
    </source>
</evidence>
<dbReference type="PANTHER" id="PTHR23250">
    <property type="entry name" value="DYSFERLIN-RELATED"/>
    <property type="match status" value="1"/>
</dbReference>
<dbReference type="KEGG" id="xla:100127337"/>
<gene>
    <name evidence="4" type="primary">LOC100127337</name>
</gene>
<dbReference type="OrthoDB" id="166585at2759"/>
<keyword evidence="1" id="KW-0430">Lectin</keyword>
<dbReference type="STRING" id="8355.A0A1L8FNT6"/>
<dbReference type="PaxDb" id="8355-A0A1L8FNT6"/>
<sequence>MLRCFCLSLLVVTVSAGHSCTPYLASLTQLDAGSGMVIGVSESGHVFNWTGNDFLLVPGEQLAHVTVGPAGVWGVGKNTVVYKLQDNQWKTIAGGTLKQADAGGDTFLAGVNTNNNAVCLDRGLTTSKYTVVSFSSIEGGNFIYYSCGLLGCWAVSSDSTNNVFYRENVDQTVCQGSSWKQVEGTMTKIEAGTDGSVFGVDSGGNLYRRQGISRDNPTGTKWLPQNYPLYISHATYDSGTLWCLTNTGVVLKCQVPGSGLV</sequence>
<dbReference type="OMA" id="GHVFNWT"/>
<keyword evidence="3" id="KW-1185">Reference proteome</keyword>
<proteinExistence type="inferred from homology"/>
<evidence type="ECO:0000256" key="2">
    <source>
        <dbReference type="ARBA" id="ARBA00038331"/>
    </source>
</evidence>
<reference evidence="4" key="1">
    <citation type="submission" date="2025-08" db="UniProtKB">
        <authorList>
            <consortium name="RefSeq"/>
        </authorList>
    </citation>
    <scope>IDENTIFICATION</scope>
    <source>
        <strain evidence="4">J_2021</strain>
        <tissue evidence="4">Erythrocytes</tissue>
    </source>
</reference>